<dbReference type="RefSeq" id="WP_126308917.1">
    <property type="nucleotide sequence ID" value="NZ_AP018449.1"/>
</dbReference>
<organism evidence="7 8">
    <name type="scientific">Methylomusa anaerophila</name>
    <dbReference type="NCBI Taxonomy" id="1930071"/>
    <lineage>
        <taxon>Bacteria</taxon>
        <taxon>Bacillati</taxon>
        <taxon>Bacillota</taxon>
        <taxon>Negativicutes</taxon>
        <taxon>Selenomonadales</taxon>
        <taxon>Sporomusaceae</taxon>
        <taxon>Methylomusa</taxon>
    </lineage>
</organism>
<dbReference type="SUPFAM" id="SSF51445">
    <property type="entry name" value="(Trans)glycosidases"/>
    <property type="match status" value="1"/>
</dbReference>
<keyword evidence="2 3" id="KW-0326">Glycosidase</keyword>
<dbReference type="InterPro" id="IPR017853">
    <property type="entry name" value="GH"/>
</dbReference>
<dbReference type="AlphaFoldDB" id="A0A348ALL6"/>
<dbReference type="Gene3D" id="3.10.50.10">
    <property type="match status" value="1"/>
</dbReference>
<feature type="chain" id="PRO_5016708831" evidence="5">
    <location>
        <begin position="28"/>
        <end position="388"/>
    </location>
</feature>
<evidence type="ECO:0000256" key="1">
    <source>
        <dbReference type="ARBA" id="ARBA00022801"/>
    </source>
</evidence>
<dbReference type="EC" id="3.2.-.-" evidence="7"/>
<dbReference type="Proteomes" id="UP000276437">
    <property type="component" value="Chromosome"/>
</dbReference>
<keyword evidence="5" id="KW-0732">Signal</keyword>
<reference evidence="7 8" key="1">
    <citation type="journal article" date="2018" name="Int. J. Syst. Evol. Microbiol.">
        <title>Methylomusa anaerophila gen. nov., sp. nov., an anaerobic methanol-utilizing bacterium isolated from a microbial fuel cell.</title>
        <authorList>
            <person name="Amano N."/>
            <person name="Yamamuro A."/>
            <person name="Miyahara M."/>
            <person name="Kouzuma A."/>
            <person name="Abe T."/>
            <person name="Watanabe K."/>
        </authorList>
    </citation>
    <scope>NUCLEOTIDE SEQUENCE [LARGE SCALE GENOMIC DNA]</scope>
    <source>
        <strain evidence="7 8">MMFC1</strain>
    </source>
</reference>
<comment type="similarity">
    <text evidence="4">Belongs to the glycosyl hydrolase 18 family.</text>
</comment>
<dbReference type="InterPro" id="IPR001579">
    <property type="entry name" value="Glyco_hydro_18_chit_AS"/>
</dbReference>
<protein>
    <submittedName>
        <fullName evidence="7">Putative sporulation-specific glycosylase YdhD</fullName>
        <ecNumber evidence="7">3.2.-.-</ecNumber>
    </submittedName>
</protein>
<keyword evidence="1 3" id="KW-0378">Hydrolase</keyword>
<dbReference type="InterPro" id="IPR041704">
    <property type="entry name" value="CFLE_GH18"/>
</dbReference>
<sequence length="388" mass="42939">MGNVKSVAFLLLLAMCTSFIIPVPAYASPSGDTGGFLGNLFGLLSNLLNSLFHINPTSPVSSTTPNQGPTGSKDVIGFYAEWWGSDTSSYNDLVKHTDSIGTIAPFWATLQEDGSVTDRGGNDHASVVKYAHDHKITALLLVNNAKNNNPEKGIHAILSNPSLRRTAIDNLEAYIEKYGLDGINVDFESVPAKDRDNLTAFMRELSARLKPQGYIVTIDVFPKHNEENDVAVAYDYPQLAQYADKIILMTYDYHGSWNGPGSIADIRSVEQDLKYALTTIPKNKLYLGIAGYGYDWSSKGVESLEYGAIQNLIDRFGVNPQWDDASKSPHFSYTGPDGIRHQVWYENSQSLKYRLDLVNKYDIAGIAIWKLGEEDPAYWQLIKASLKP</sequence>
<evidence type="ECO:0000313" key="8">
    <source>
        <dbReference type="Proteomes" id="UP000276437"/>
    </source>
</evidence>
<name>A0A348ALL6_9FIRM</name>
<dbReference type="OrthoDB" id="9775889at2"/>
<accession>A0A348ALL6</accession>
<evidence type="ECO:0000256" key="5">
    <source>
        <dbReference type="SAM" id="SignalP"/>
    </source>
</evidence>
<dbReference type="InterPro" id="IPR029070">
    <property type="entry name" value="Chitinase_insertion_sf"/>
</dbReference>
<dbReference type="InterPro" id="IPR001223">
    <property type="entry name" value="Glyco_hydro18_cat"/>
</dbReference>
<dbReference type="KEGG" id="mana:MAMMFC1_02649"/>
<keyword evidence="8" id="KW-1185">Reference proteome</keyword>
<dbReference type="PANTHER" id="PTHR46066">
    <property type="entry name" value="CHITINASE DOMAIN-CONTAINING PROTEIN 1 FAMILY MEMBER"/>
    <property type="match status" value="1"/>
</dbReference>
<proteinExistence type="inferred from homology"/>
<evidence type="ECO:0000256" key="2">
    <source>
        <dbReference type="ARBA" id="ARBA00023295"/>
    </source>
</evidence>
<dbReference type="PROSITE" id="PS51910">
    <property type="entry name" value="GH18_2"/>
    <property type="match status" value="1"/>
</dbReference>
<evidence type="ECO:0000256" key="4">
    <source>
        <dbReference type="RuleBase" id="RU004453"/>
    </source>
</evidence>
<evidence type="ECO:0000256" key="3">
    <source>
        <dbReference type="RuleBase" id="RU000489"/>
    </source>
</evidence>
<dbReference type="Gene3D" id="3.20.20.80">
    <property type="entry name" value="Glycosidases"/>
    <property type="match status" value="1"/>
</dbReference>
<dbReference type="PROSITE" id="PS01095">
    <property type="entry name" value="GH18_1"/>
    <property type="match status" value="1"/>
</dbReference>
<feature type="domain" description="GH18" evidence="6">
    <location>
        <begin position="73"/>
        <end position="388"/>
    </location>
</feature>
<dbReference type="PANTHER" id="PTHR46066:SF2">
    <property type="entry name" value="CHITINASE DOMAIN-CONTAINING PROTEIN 1"/>
    <property type="match status" value="1"/>
</dbReference>
<dbReference type="InterPro" id="IPR011583">
    <property type="entry name" value="Chitinase_II/V-like_cat"/>
</dbReference>
<dbReference type="SMART" id="SM00636">
    <property type="entry name" value="Glyco_18"/>
    <property type="match status" value="1"/>
</dbReference>
<dbReference type="CDD" id="cd02874">
    <property type="entry name" value="GH18_CFLE_spore_hydrolase"/>
    <property type="match status" value="1"/>
</dbReference>
<dbReference type="GO" id="GO:0008061">
    <property type="term" value="F:chitin binding"/>
    <property type="evidence" value="ECO:0007669"/>
    <property type="project" value="InterPro"/>
</dbReference>
<evidence type="ECO:0000259" key="6">
    <source>
        <dbReference type="PROSITE" id="PS51910"/>
    </source>
</evidence>
<dbReference type="GO" id="GO:0004553">
    <property type="term" value="F:hydrolase activity, hydrolyzing O-glycosyl compounds"/>
    <property type="evidence" value="ECO:0007669"/>
    <property type="project" value="InterPro"/>
</dbReference>
<evidence type="ECO:0000313" key="7">
    <source>
        <dbReference type="EMBL" id="BBB91964.1"/>
    </source>
</evidence>
<dbReference type="EMBL" id="AP018449">
    <property type="protein sequence ID" value="BBB91964.1"/>
    <property type="molecule type" value="Genomic_DNA"/>
</dbReference>
<gene>
    <name evidence="7" type="primary">ydhD_3</name>
    <name evidence="7" type="ORF">MAMMFC1_02649</name>
</gene>
<dbReference type="Pfam" id="PF00704">
    <property type="entry name" value="Glyco_hydro_18"/>
    <property type="match status" value="1"/>
</dbReference>
<feature type="signal peptide" evidence="5">
    <location>
        <begin position="1"/>
        <end position="27"/>
    </location>
</feature>
<dbReference type="GO" id="GO:0005975">
    <property type="term" value="P:carbohydrate metabolic process"/>
    <property type="evidence" value="ECO:0007669"/>
    <property type="project" value="InterPro"/>
</dbReference>